<name>A0A7X9IJR0_9DELT</name>
<protein>
    <recommendedName>
        <fullName evidence="1">ABC-three component systems C-terminal domain-containing protein</fullName>
    </recommendedName>
</protein>
<gene>
    <name evidence="2" type="ORF">GYA55_04080</name>
</gene>
<dbReference type="InterPro" id="IPR046913">
    <property type="entry name" value="ABC-3C_CTD7"/>
</dbReference>
<evidence type="ECO:0000313" key="2">
    <source>
        <dbReference type="EMBL" id="NMC62324.1"/>
    </source>
</evidence>
<feature type="domain" description="ABC-three component systems C-terminal" evidence="1">
    <location>
        <begin position="268"/>
        <end position="393"/>
    </location>
</feature>
<comment type="caution">
    <text evidence="2">The sequence shown here is derived from an EMBL/GenBank/DDBJ whole genome shotgun (WGS) entry which is preliminary data.</text>
</comment>
<proteinExistence type="predicted"/>
<organism evidence="2 3">
    <name type="scientific">SAR324 cluster bacterium</name>
    <dbReference type="NCBI Taxonomy" id="2024889"/>
    <lineage>
        <taxon>Bacteria</taxon>
        <taxon>Deltaproteobacteria</taxon>
        <taxon>SAR324 cluster</taxon>
    </lineage>
</organism>
<dbReference type="Proteomes" id="UP000524246">
    <property type="component" value="Unassembled WGS sequence"/>
</dbReference>
<evidence type="ECO:0000313" key="3">
    <source>
        <dbReference type="Proteomes" id="UP000524246"/>
    </source>
</evidence>
<dbReference type="Pfam" id="PF20283">
    <property type="entry name" value="CTD7"/>
    <property type="match status" value="1"/>
</dbReference>
<dbReference type="EMBL" id="JAAZON010000166">
    <property type="protein sequence ID" value="NMC62324.1"/>
    <property type="molecule type" value="Genomic_DNA"/>
</dbReference>
<accession>A0A7X9IJR0</accession>
<dbReference type="AlphaFoldDB" id="A0A7X9IJR0"/>
<evidence type="ECO:0000259" key="1">
    <source>
        <dbReference type="Pfam" id="PF20283"/>
    </source>
</evidence>
<reference evidence="2 3" key="1">
    <citation type="journal article" date="2020" name="Biotechnol. Biofuels">
        <title>New insights from the biogas microbiome by comprehensive genome-resolved metagenomics of nearly 1600 species originating from multiple anaerobic digesters.</title>
        <authorList>
            <person name="Campanaro S."/>
            <person name="Treu L."/>
            <person name="Rodriguez-R L.M."/>
            <person name="Kovalovszki A."/>
            <person name="Ziels R.M."/>
            <person name="Maus I."/>
            <person name="Zhu X."/>
            <person name="Kougias P.G."/>
            <person name="Basile A."/>
            <person name="Luo G."/>
            <person name="Schluter A."/>
            <person name="Konstantinidis K.T."/>
            <person name="Angelidaki I."/>
        </authorList>
    </citation>
    <scope>NUCLEOTIDE SEQUENCE [LARGE SCALE GENOMIC DNA]</scope>
    <source>
        <strain evidence="2">AS27yjCOA_65</strain>
    </source>
</reference>
<sequence>MNDFLLQRSTYSASASLSGYLFQCRYALLEALRRLKRQVDFSISVETLDDVVFETDADIIEILQTKHHLGKATNLSDASPDLWKTIRIWCDFFKNSASSPETLFYLVTTSSTSENSIANYLTSGTNRDITAAVTRLNSVAISSTNSENTLAYESYRSLSDEQKRKLFEAVVVFDSTPTLLEIDNDIKQELYFAVEYKYLDAFMKRLEGWWFRRVIKQISSVDVEPILSVEISEELTYIRDQFKEDNLPVDDDILLSAINSSDFYDRMFVQQLHLINISDKRIFYAIRDYFRAFTQRSRWLRDDLLYVGELDRYERRLLEEWEIHFEGMREDIGDAATDEEKEKAAKALYKWVEQGNLAQIRSCITEPSIPRGSYHILADEIKLGWHIEFAERLKVLLEV</sequence>